<reference evidence="1" key="1">
    <citation type="submission" date="2021-06" db="EMBL/GenBank/DDBJ databases">
        <authorList>
            <person name="Kallberg Y."/>
            <person name="Tangrot J."/>
            <person name="Rosling A."/>
        </authorList>
    </citation>
    <scope>NUCLEOTIDE SEQUENCE</scope>
    <source>
        <strain evidence="1">AU212A</strain>
    </source>
</reference>
<evidence type="ECO:0000313" key="2">
    <source>
        <dbReference type="Proteomes" id="UP000789860"/>
    </source>
</evidence>
<dbReference type="Proteomes" id="UP000789860">
    <property type="component" value="Unassembled WGS sequence"/>
</dbReference>
<name>A0ACA9PNK7_9GLOM</name>
<gene>
    <name evidence="1" type="ORF">SCALOS_LOCUS11094</name>
</gene>
<feature type="non-terminal residue" evidence="1">
    <location>
        <position position="1"/>
    </location>
</feature>
<dbReference type="EMBL" id="CAJVPM010045581">
    <property type="protein sequence ID" value="CAG8716789.1"/>
    <property type="molecule type" value="Genomic_DNA"/>
</dbReference>
<evidence type="ECO:0000313" key="1">
    <source>
        <dbReference type="EMBL" id="CAG8716789.1"/>
    </source>
</evidence>
<sequence>TDKVVLYIHGGGYIMGSVEYSRLFAIKFAEHAKARVFSINYRLSPQSQFPASLCDSVAAYLYLINPGSDAGFEPINPKRIVLAGESAGGGLTLATLLFLRDTGLPLPGGAILLSPW</sequence>
<feature type="non-terminal residue" evidence="1">
    <location>
        <position position="116"/>
    </location>
</feature>
<protein>
    <submittedName>
        <fullName evidence="1">10378_t:CDS:1</fullName>
    </submittedName>
</protein>
<comment type="caution">
    <text evidence="1">The sequence shown here is derived from an EMBL/GenBank/DDBJ whole genome shotgun (WGS) entry which is preliminary data.</text>
</comment>
<organism evidence="1 2">
    <name type="scientific">Scutellospora calospora</name>
    <dbReference type="NCBI Taxonomy" id="85575"/>
    <lineage>
        <taxon>Eukaryota</taxon>
        <taxon>Fungi</taxon>
        <taxon>Fungi incertae sedis</taxon>
        <taxon>Mucoromycota</taxon>
        <taxon>Glomeromycotina</taxon>
        <taxon>Glomeromycetes</taxon>
        <taxon>Diversisporales</taxon>
        <taxon>Gigasporaceae</taxon>
        <taxon>Scutellospora</taxon>
    </lineage>
</organism>
<keyword evidence="2" id="KW-1185">Reference proteome</keyword>
<accession>A0ACA9PNK7</accession>
<proteinExistence type="predicted"/>